<comment type="similarity">
    <text evidence="1 5">Belongs to the peptidase S10 family.</text>
</comment>
<dbReference type="InterPro" id="IPR018202">
    <property type="entry name" value="Ser_caboxypep_ser_AS"/>
</dbReference>
<dbReference type="PROSITE" id="PS00131">
    <property type="entry name" value="CARBOXYPEPT_SER_SER"/>
    <property type="match status" value="1"/>
</dbReference>
<feature type="chain" id="PRO_5035964793" description="Carboxypeptidase" evidence="5">
    <location>
        <begin position="17"/>
        <end position="473"/>
    </location>
</feature>
<dbReference type="PANTHER" id="PTHR11802:SF418">
    <property type="entry name" value="SERINE CARBOXYPEPTIDASE CTSA-1.1"/>
    <property type="match status" value="1"/>
</dbReference>
<dbReference type="Proteomes" id="UP000024404">
    <property type="component" value="Unassembled WGS sequence"/>
</dbReference>
<evidence type="ECO:0000313" key="7">
    <source>
        <dbReference type="Proteomes" id="UP000024404"/>
    </source>
</evidence>
<dbReference type="FunFam" id="3.40.50.12670:FF:000002">
    <property type="entry name" value="Carboxypeptidase"/>
    <property type="match status" value="1"/>
</dbReference>
<name>A0A8R1TJF3_ONCVO</name>
<evidence type="ECO:0000256" key="3">
    <source>
        <dbReference type="ARBA" id="ARBA00022670"/>
    </source>
</evidence>
<evidence type="ECO:0000256" key="4">
    <source>
        <dbReference type="ARBA" id="ARBA00022801"/>
    </source>
</evidence>
<dbReference type="PROSITE" id="PS00560">
    <property type="entry name" value="CARBOXYPEPT_SER_HIS"/>
    <property type="match status" value="1"/>
</dbReference>
<dbReference type="InterPro" id="IPR001563">
    <property type="entry name" value="Peptidase_S10"/>
</dbReference>
<dbReference type="GO" id="GO:0031647">
    <property type="term" value="P:regulation of protein stability"/>
    <property type="evidence" value="ECO:0007669"/>
    <property type="project" value="UniProtKB-ARBA"/>
</dbReference>
<evidence type="ECO:0000313" key="6">
    <source>
        <dbReference type="EnsemblMetazoa" id="OVOC10476.1"/>
    </source>
</evidence>
<sequence>MWRAVVLIFLVQTVNTEEIRKLPGTEHLKINFKHYSGYFQVSNIHHLHYWFVESQNNVTTDPLIFWFNGGPGCSSLDGLLNEMGPYLISEDGKTLHKNPFAWNKMASIVYIESPAGVGYSYSINGNVKTNDDQTAEENYAAIKEFFKTFPQFRNHSVYIMGESYGGIYVPTLTVLVIRGRKQFPINLKGIALGNGYVSEVLNIDTAVLFAYNHGLVDEKTWNTLEKECCHGCIDICDLSSVIGGECINKGSVQEIFQFMWSGRLNPYDLYRDCSPNSNPSKTRMRAMQFGLSVTSVDLIKKNKALIKQKSLESFLAFSKHSNSLTSDAPCMNDSAMIQYMNNAEVRRALHILEDLPEWDVCSDKITMSYDKVYSDMAPFIKEIIKANVRVLLYYGDTDMACNFMMGQKFSASLNLQRKRGKEPWIFNSQIGGFKTVYDGLTFLTIRGAGHMAPQWRAPQMQYVIHQFINNRSI</sequence>
<dbReference type="EnsemblMetazoa" id="OVOC10476.1">
    <property type="protein sequence ID" value="OVOC10476.1"/>
    <property type="gene ID" value="WBGene00247285"/>
</dbReference>
<dbReference type="GO" id="GO:0006508">
    <property type="term" value="P:proteolysis"/>
    <property type="evidence" value="ECO:0007669"/>
    <property type="project" value="UniProtKB-KW"/>
</dbReference>
<dbReference type="OMA" id="WYTGGQV"/>
<dbReference type="SUPFAM" id="SSF53474">
    <property type="entry name" value="alpha/beta-Hydrolases"/>
    <property type="match status" value="1"/>
</dbReference>
<dbReference type="Gene3D" id="3.40.50.12670">
    <property type="match status" value="1"/>
</dbReference>
<dbReference type="AlphaFoldDB" id="A0A8R1TJF3"/>
<dbReference type="EMBL" id="CMVM020000343">
    <property type="status" value="NOT_ANNOTATED_CDS"/>
    <property type="molecule type" value="Genomic_DNA"/>
</dbReference>
<protein>
    <recommendedName>
        <fullName evidence="5">Carboxypeptidase</fullName>
        <ecNumber evidence="5">3.4.16.-</ecNumber>
    </recommendedName>
</protein>
<keyword evidence="3 5" id="KW-0645">Protease</keyword>
<keyword evidence="4 5" id="KW-0378">Hydrolase</keyword>
<dbReference type="FunFam" id="3.40.50.1820:FF:000335">
    <property type="entry name" value="Carboxypeptidase"/>
    <property type="match status" value="1"/>
</dbReference>
<keyword evidence="2 5" id="KW-0121">Carboxypeptidase</keyword>
<dbReference type="GO" id="GO:1904715">
    <property type="term" value="P:negative regulation of chaperone-mediated autophagy"/>
    <property type="evidence" value="ECO:0007669"/>
    <property type="project" value="UniProtKB-ARBA"/>
</dbReference>
<accession>A0A8R1TJF3</accession>
<evidence type="ECO:0000256" key="1">
    <source>
        <dbReference type="ARBA" id="ARBA00009431"/>
    </source>
</evidence>
<dbReference type="Gene3D" id="3.40.50.1820">
    <property type="entry name" value="alpha/beta hydrolase"/>
    <property type="match status" value="1"/>
</dbReference>
<reference evidence="6" key="2">
    <citation type="submission" date="2022-06" db="UniProtKB">
        <authorList>
            <consortium name="EnsemblMetazoa"/>
        </authorList>
    </citation>
    <scope>IDENTIFICATION</scope>
</reference>
<proteinExistence type="inferred from homology"/>
<dbReference type="InterPro" id="IPR029058">
    <property type="entry name" value="AB_hydrolase_fold"/>
</dbReference>
<dbReference type="GO" id="GO:0004185">
    <property type="term" value="F:serine-type carboxypeptidase activity"/>
    <property type="evidence" value="ECO:0007669"/>
    <property type="project" value="UniProtKB-UniRule"/>
</dbReference>
<dbReference type="InterPro" id="IPR033124">
    <property type="entry name" value="Ser_caboxypep_his_AS"/>
</dbReference>
<evidence type="ECO:0000256" key="5">
    <source>
        <dbReference type="RuleBase" id="RU361156"/>
    </source>
</evidence>
<dbReference type="Pfam" id="PF00450">
    <property type="entry name" value="Peptidase_S10"/>
    <property type="match status" value="1"/>
</dbReference>
<feature type="signal peptide" evidence="5">
    <location>
        <begin position="1"/>
        <end position="16"/>
    </location>
</feature>
<keyword evidence="5" id="KW-0732">Signal</keyword>
<dbReference type="PRINTS" id="PR00724">
    <property type="entry name" value="CRBOXYPTASEC"/>
</dbReference>
<organism evidence="6 7">
    <name type="scientific">Onchocerca volvulus</name>
    <dbReference type="NCBI Taxonomy" id="6282"/>
    <lineage>
        <taxon>Eukaryota</taxon>
        <taxon>Metazoa</taxon>
        <taxon>Ecdysozoa</taxon>
        <taxon>Nematoda</taxon>
        <taxon>Chromadorea</taxon>
        <taxon>Rhabditida</taxon>
        <taxon>Spirurina</taxon>
        <taxon>Spiruromorpha</taxon>
        <taxon>Filarioidea</taxon>
        <taxon>Onchocercidae</taxon>
        <taxon>Onchocerca</taxon>
    </lineage>
</organism>
<dbReference type="PANTHER" id="PTHR11802">
    <property type="entry name" value="SERINE PROTEASE FAMILY S10 SERINE CARBOXYPEPTIDASE"/>
    <property type="match status" value="1"/>
</dbReference>
<reference evidence="7" key="1">
    <citation type="submission" date="2013-10" db="EMBL/GenBank/DDBJ databases">
        <title>Genome sequencing of Onchocerca volvulus.</title>
        <authorList>
            <person name="Cotton J."/>
            <person name="Tsai J."/>
            <person name="Stanley E."/>
            <person name="Tracey A."/>
            <person name="Holroyd N."/>
            <person name="Lustigman S."/>
            <person name="Berriman M."/>
        </authorList>
    </citation>
    <scope>NUCLEOTIDE SEQUENCE</scope>
</reference>
<evidence type="ECO:0000256" key="2">
    <source>
        <dbReference type="ARBA" id="ARBA00022645"/>
    </source>
</evidence>
<dbReference type="EC" id="3.4.16.-" evidence="5"/>
<keyword evidence="7" id="KW-1185">Reference proteome</keyword>